<dbReference type="AlphaFoldDB" id="A0A221W766"/>
<dbReference type="EMBL" id="CP022521">
    <property type="protein sequence ID" value="ASO21523.1"/>
    <property type="molecule type" value="Genomic_DNA"/>
</dbReference>
<feature type="region of interest" description="Disordered" evidence="1">
    <location>
        <begin position="660"/>
        <end position="710"/>
    </location>
</feature>
<dbReference type="InterPro" id="IPR023825">
    <property type="entry name" value="CRISPR-assoc_RAMP_BGP1436"/>
</dbReference>
<dbReference type="CDD" id="cd09726">
    <property type="entry name" value="RAMP_I_III"/>
    <property type="match status" value="1"/>
</dbReference>
<dbReference type="KEGG" id="ahg:AHOG_19505"/>
<organism evidence="2 3">
    <name type="scientific">Actinoalloteichus hoggarensis</name>
    <dbReference type="NCBI Taxonomy" id="1470176"/>
    <lineage>
        <taxon>Bacteria</taxon>
        <taxon>Bacillati</taxon>
        <taxon>Actinomycetota</taxon>
        <taxon>Actinomycetes</taxon>
        <taxon>Pseudonocardiales</taxon>
        <taxon>Pseudonocardiaceae</taxon>
        <taxon>Actinoalloteichus</taxon>
    </lineage>
</organism>
<dbReference type="RefSeq" id="WP_093942652.1">
    <property type="nucleotide sequence ID" value="NZ_CP022521.1"/>
</dbReference>
<proteinExistence type="predicted"/>
<evidence type="ECO:0000256" key="1">
    <source>
        <dbReference type="SAM" id="MobiDB-lite"/>
    </source>
</evidence>
<dbReference type="OrthoDB" id="5362408at2"/>
<feature type="compositionally biased region" description="Basic residues" evidence="1">
    <location>
        <begin position="699"/>
        <end position="710"/>
    </location>
</feature>
<accession>A0A221W766</accession>
<reference evidence="2 3" key="1">
    <citation type="submission" date="2017-07" db="EMBL/GenBank/DDBJ databases">
        <title>Complete genome sequence of Actinoalloteichus hoggarensis DSM 45943, type strain of Actinoalloteichus hoggarensis.</title>
        <authorList>
            <person name="Ruckert C."/>
            <person name="Nouioui I."/>
            <person name="Willmese J."/>
            <person name="van Wezel G."/>
            <person name="Klenk H.-P."/>
            <person name="Kalinowski J."/>
            <person name="Zotchev S.B."/>
        </authorList>
    </citation>
    <scope>NUCLEOTIDE SEQUENCE [LARGE SCALE GENOMIC DNA]</scope>
    <source>
        <strain evidence="2 3">DSM 45943</strain>
    </source>
</reference>
<evidence type="ECO:0000313" key="2">
    <source>
        <dbReference type="EMBL" id="ASO21523.1"/>
    </source>
</evidence>
<sequence>MPAVINPYTFVPFPEVDPHAFRRPPAGHTRLGPAEDGRERYSGRVEVVWTNRSPLHLATGETDDAGVAVFPRRRSSADGDLRPFLPGSTVAGVVRNLHENLVGGCLRIFDADFTPDYRDEVVDARSTDAGRQRGWTLARVLQVRDGRPSVLTICRQVVWIESGALAEALGDPELIVTGEQIVVDGVSTNARKQTVKNPDQVKPGRGWVLLVSDAAARPETGKYYVAAGRLGDQEYTHAEEDDPAAWQRFTRLVDSGEDRRLARRAARESDAAEGTGDDGAAERVAVRFGPAGRERLIGYRHRARRTAYPGQVLWVRCEDGEIVEFAQSAVWRHVGSGAAGERVPPELLACSDARQLCPTCRVFGSVDAEGSPTGEGDGEDLRARQRAYRGHLRFADGILVNEVTETIRRFPMLSTPRPGAGQSYLEPQGRGRSAPLGRPALREWGSGLDGTGRGPRRLRGRKHYWLTRDYARRPFFRLSTETMPPRATGAFGPESSLGRCLEPGGRFRVAVSYENLDLVELGGLLAALDPALVLRAADETGLIGFAVGHARPLGLGSCTSEITALTVDTARSRYGGASQPTVTIADAVSAFTAAVDPGVHRVWAMLTSALTLDHVDPSHVYYPTPNGVPAGPLEPADLEPDFTFWQESRGVTTSTEELPLIVLPEITDPPEAQFLPRPQRRELPKPKKNQGRSAGGGQRRGKGKSGRNRR</sequence>
<feature type="region of interest" description="Disordered" evidence="1">
    <location>
        <begin position="412"/>
        <end position="455"/>
    </location>
</feature>
<evidence type="ECO:0000313" key="3">
    <source>
        <dbReference type="Proteomes" id="UP000204221"/>
    </source>
</evidence>
<dbReference type="NCBIfam" id="TIGR03986">
    <property type="entry name" value="TIGR03986 family CRISPR-associated RAMP protein"/>
    <property type="match status" value="1"/>
</dbReference>
<keyword evidence="3" id="KW-1185">Reference proteome</keyword>
<dbReference type="Proteomes" id="UP000204221">
    <property type="component" value="Chromosome"/>
</dbReference>
<name>A0A221W766_9PSEU</name>
<gene>
    <name evidence="2" type="ORF">AHOG_19505</name>
</gene>
<protein>
    <submittedName>
        <fullName evidence="2">RAMP superfamily protein</fullName>
    </submittedName>
</protein>